<dbReference type="Gene3D" id="3.30.1370.10">
    <property type="entry name" value="K Homology domain, type 1"/>
    <property type="match status" value="3"/>
</dbReference>
<feature type="domain" description="K Homology" evidence="3">
    <location>
        <begin position="181"/>
        <end position="252"/>
    </location>
</feature>
<name>A0A914YH86_9BILA</name>
<dbReference type="SMART" id="SM00322">
    <property type="entry name" value="KH"/>
    <property type="match status" value="3"/>
</dbReference>
<dbReference type="GO" id="GO:0003723">
    <property type="term" value="F:RNA binding"/>
    <property type="evidence" value="ECO:0007669"/>
    <property type="project" value="UniProtKB-UniRule"/>
</dbReference>
<dbReference type="WBParaSite" id="PSU_v2.g18688.t1">
    <property type="protein sequence ID" value="PSU_v2.g18688.t1"/>
    <property type="gene ID" value="PSU_v2.g18688"/>
</dbReference>
<dbReference type="AlphaFoldDB" id="A0A914YH86"/>
<evidence type="ECO:0000313" key="4">
    <source>
        <dbReference type="Proteomes" id="UP000887577"/>
    </source>
</evidence>
<reference evidence="5" key="1">
    <citation type="submission" date="2022-11" db="UniProtKB">
        <authorList>
            <consortium name="WormBaseParasite"/>
        </authorList>
    </citation>
    <scope>IDENTIFICATION</scope>
</reference>
<dbReference type="PANTHER" id="PTHR10288">
    <property type="entry name" value="KH DOMAIN CONTAINING RNA BINDING PROTEIN"/>
    <property type="match status" value="1"/>
</dbReference>
<keyword evidence="2" id="KW-0694">RNA-binding</keyword>
<keyword evidence="1" id="KW-0677">Repeat</keyword>
<dbReference type="Pfam" id="PF00013">
    <property type="entry name" value="KH_1"/>
    <property type="match status" value="3"/>
</dbReference>
<dbReference type="InterPro" id="IPR004087">
    <property type="entry name" value="KH_dom"/>
</dbReference>
<evidence type="ECO:0000313" key="5">
    <source>
        <dbReference type="WBParaSite" id="PSU_v2.g18688.t1"/>
    </source>
</evidence>
<feature type="domain" description="K Homology" evidence="3">
    <location>
        <begin position="7"/>
        <end position="78"/>
    </location>
</feature>
<dbReference type="Proteomes" id="UP000887577">
    <property type="component" value="Unplaced"/>
</dbReference>
<evidence type="ECO:0000256" key="2">
    <source>
        <dbReference type="PROSITE-ProRule" id="PRU00117"/>
    </source>
</evidence>
<evidence type="ECO:0000256" key="1">
    <source>
        <dbReference type="ARBA" id="ARBA00022737"/>
    </source>
</evidence>
<dbReference type="InterPro" id="IPR004088">
    <property type="entry name" value="KH_dom_type_1"/>
</dbReference>
<evidence type="ECO:0000259" key="3">
    <source>
        <dbReference type="SMART" id="SM00322"/>
    </source>
</evidence>
<sequence>MNENNEETITETIEIPNNCVKFVIGQNGSQIAAIYRESGCRLQISGFSLSSANMNACILMGSQNSIDKAKGLIQQILSRNNALPPNSPTVSPYTIPIGHIQKILAIPGKKCGLIIGKNGDIIKALQQQLNVKMWFFQESTVATNLPKQLNIIGPHFNVIKACQIIENILTTEIPPSLVVGLKSMGEVYIPRSCVSSVIGKNGQTIKRLRRESNCEIQFKCNEPLNSFEQCATLVGSPEEIARASQMISEVLFEASQKRNNFNSALQLPVNSQAQIIPTFTSTVSKPITFKDYAIQWAEYYGQTGMNIQNLLKKQ</sequence>
<dbReference type="SUPFAM" id="SSF54791">
    <property type="entry name" value="Eukaryotic type KH-domain (KH-domain type I)"/>
    <property type="match status" value="3"/>
</dbReference>
<dbReference type="InterPro" id="IPR036612">
    <property type="entry name" value="KH_dom_type_1_sf"/>
</dbReference>
<keyword evidence="4" id="KW-1185">Reference proteome</keyword>
<feature type="domain" description="K Homology" evidence="3">
    <location>
        <begin position="98"/>
        <end position="170"/>
    </location>
</feature>
<dbReference type="PROSITE" id="PS50084">
    <property type="entry name" value="KH_TYPE_1"/>
    <property type="match status" value="3"/>
</dbReference>
<proteinExistence type="predicted"/>
<protein>
    <submittedName>
        <fullName evidence="5">K Homology domain-containing protein</fullName>
    </submittedName>
</protein>
<organism evidence="4 5">
    <name type="scientific">Panagrolaimus superbus</name>
    <dbReference type="NCBI Taxonomy" id="310955"/>
    <lineage>
        <taxon>Eukaryota</taxon>
        <taxon>Metazoa</taxon>
        <taxon>Ecdysozoa</taxon>
        <taxon>Nematoda</taxon>
        <taxon>Chromadorea</taxon>
        <taxon>Rhabditida</taxon>
        <taxon>Tylenchina</taxon>
        <taxon>Panagrolaimomorpha</taxon>
        <taxon>Panagrolaimoidea</taxon>
        <taxon>Panagrolaimidae</taxon>
        <taxon>Panagrolaimus</taxon>
    </lineage>
</organism>
<accession>A0A914YH86</accession>